<organism evidence="3 4">
    <name type="scientific">Serratia odorifera DSM 4582</name>
    <dbReference type="NCBI Taxonomy" id="667129"/>
    <lineage>
        <taxon>Bacteria</taxon>
        <taxon>Pseudomonadati</taxon>
        <taxon>Pseudomonadota</taxon>
        <taxon>Gammaproteobacteria</taxon>
        <taxon>Enterobacterales</taxon>
        <taxon>Yersiniaceae</taxon>
        <taxon>Serratia</taxon>
    </lineage>
</organism>
<dbReference type="GO" id="GO:0009401">
    <property type="term" value="P:phosphoenolpyruvate-dependent sugar phosphotransferase system"/>
    <property type="evidence" value="ECO:0007669"/>
    <property type="project" value="InterPro"/>
</dbReference>
<keyword evidence="4" id="KW-1185">Reference proteome</keyword>
<evidence type="ECO:0000256" key="1">
    <source>
        <dbReference type="ARBA" id="ARBA00022679"/>
    </source>
</evidence>
<sequence>MSARAVLKKLDIDADIDHTTISEASAFRSDIILTQKTFADILNADASDEEKKRVIILNKLTDKTEIEQKIVAFLKERNMQGTPS</sequence>
<dbReference type="GO" id="GO:0008982">
    <property type="term" value="F:protein-N(PI)-phosphohistidine-sugar phosphotransferase activity"/>
    <property type="evidence" value="ECO:0007669"/>
    <property type="project" value="InterPro"/>
</dbReference>
<evidence type="ECO:0000259" key="2">
    <source>
        <dbReference type="PROSITE" id="PS51099"/>
    </source>
</evidence>
<keyword evidence="1" id="KW-0808">Transferase</keyword>
<name>D4E6P6_SEROD</name>
<dbReference type="HOGENOM" id="CLU_159248_0_2_6"/>
<accession>D4E6P6</accession>
<dbReference type="CDD" id="cd05563">
    <property type="entry name" value="PTS_IIB_ascorbate"/>
    <property type="match status" value="1"/>
</dbReference>
<dbReference type="Proteomes" id="UP000005723">
    <property type="component" value="Unassembled WGS sequence"/>
</dbReference>
<gene>
    <name evidence="3" type="ORF">HMPREF0758_3846</name>
</gene>
<feature type="domain" description="PTS EIIB type-2" evidence="2">
    <location>
        <begin position="1"/>
        <end position="78"/>
    </location>
</feature>
<dbReference type="InterPro" id="IPR013011">
    <property type="entry name" value="PTS_EIIB_2"/>
</dbReference>
<dbReference type="Gene3D" id="3.40.50.2300">
    <property type="match status" value="1"/>
</dbReference>
<protein>
    <recommendedName>
        <fullName evidence="2">PTS EIIB type-2 domain-containing protein</fullName>
    </recommendedName>
</protein>
<dbReference type="SUPFAM" id="SSF52794">
    <property type="entry name" value="PTS system IIB component-like"/>
    <property type="match status" value="1"/>
</dbReference>
<dbReference type="PROSITE" id="PS51099">
    <property type="entry name" value="PTS_EIIB_TYPE_2"/>
    <property type="match status" value="1"/>
</dbReference>
<dbReference type="AlphaFoldDB" id="D4E6P6"/>
<proteinExistence type="predicted"/>
<reference evidence="3 4" key="1">
    <citation type="submission" date="2010-01" db="EMBL/GenBank/DDBJ databases">
        <authorList>
            <person name="Muzny D."/>
            <person name="Qin X."/>
            <person name="Deng J."/>
            <person name="Jiang H."/>
            <person name="Liu Y."/>
            <person name="Qu J."/>
            <person name="Song X.-Z."/>
            <person name="Zhang L."/>
            <person name="Thornton R."/>
            <person name="Coyle M."/>
            <person name="Francisco L."/>
            <person name="Jackson L."/>
            <person name="Javaid M."/>
            <person name="Korchina V."/>
            <person name="Kovar C."/>
            <person name="Mata R."/>
            <person name="Mathew T."/>
            <person name="Ngo R."/>
            <person name="Nguyen L."/>
            <person name="Nguyen N."/>
            <person name="Okwuonu G."/>
            <person name="Ongeri F."/>
            <person name="Pham C."/>
            <person name="Simmons D."/>
            <person name="Wilczek-Boney K."/>
            <person name="Hale W."/>
            <person name="Jakkamsetti A."/>
            <person name="Pham P."/>
            <person name="Ruth R."/>
            <person name="San Lucas F."/>
            <person name="Warren J."/>
            <person name="Zhang J."/>
            <person name="Zhao Z."/>
            <person name="Zhou C."/>
            <person name="Zhu D."/>
            <person name="Lee S."/>
            <person name="Bess C."/>
            <person name="Blankenburg K."/>
            <person name="Forbes L."/>
            <person name="Fu Q."/>
            <person name="Gubbala S."/>
            <person name="Hirani K."/>
            <person name="Jayaseelan J.C."/>
            <person name="Lara F."/>
            <person name="Munidasa M."/>
            <person name="Palculict T."/>
            <person name="Patil S."/>
            <person name="Pu L.-L."/>
            <person name="Saada N."/>
            <person name="Tang L."/>
            <person name="Weissenberger G."/>
            <person name="Zhu Y."/>
            <person name="Hemphill L."/>
            <person name="Shang Y."/>
            <person name="Youmans B."/>
            <person name="Ayvaz T."/>
            <person name="Ross M."/>
            <person name="Santibanez J."/>
            <person name="Aqrawi P."/>
            <person name="Gross S."/>
            <person name="Joshi V."/>
            <person name="Fowler G."/>
            <person name="Nazareth L."/>
            <person name="Reid J."/>
            <person name="Worley K."/>
            <person name="Petrosino J."/>
            <person name="Highlander S."/>
            <person name="Gibbs R."/>
        </authorList>
    </citation>
    <scope>NUCLEOTIDE SEQUENCE [LARGE SCALE GENOMIC DNA]</scope>
    <source>
        <strain evidence="3 4">DSM 4582</strain>
    </source>
</reference>
<evidence type="ECO:0000313" key="3">
    <source>
        <dbReference type="EMBL" id="EFE94612.1"/>
    </source>
</evidence>
<comment type="caution">
    <text evidence="3">The sequence shown here is derived from an EMBL/GenBank/DDBJ whole genome shotgun (WGS) entry which is preliminary data.</text>
</comment>
<evidence type="ECO:0000313" key="4">
    <source>
        <dbReference type="Proteomes" id="UP000005723"/>
    </source>
</evidence>
<dbReference type="EMBL" id="ADBY01000052">
    <property type="protein sequence ID" value="EFE94612.1"/>
    <property type="molecule type" value="Genomic_DNA"/>
</dbReference>
<dbReference type="InterPro" id="IPR036095">
    <property type="entry name" value="PTS_EIIB-like_sf"/>
</dbReference>
<dbReference type="STRING" id="667129.HMPREF0758_3846"/>